<keyword evidence="9" id="KW-0732">Signal</keyword>
<keyword evidence="7" id="KW-0456">Lyase</keyword>
<keyword evidence="3" id="KW-0540">Nuclease</keyword>
<dbReference type="PANTHER" id="PTHR42104:SF1">
    <property type="entry name" value="EXTRACELLULAR GUANYL-SPECIFIC RIBONUCLEASE RNTA (AFU_ORTHOLOGUE AFUA_4G03230)"/>
    <property type="match status" value="1"/>
</dbReference>
<dbReference type="EMBL" id="JAQQWP010000003">
    <property type="protein sequence ID" value="KAK8123728.1"/>
    <property type="molecule type" value="Genomic_DNA"/>
</dbReference>
<evidence type="ECO:0000256" key="7">
    <source>
        <dbReference type="ARBA" id="ARBA00023239"/>
    </source>
</evidence>
<evidence type="ECO:0000256" key="4">
    <source>
        <dbReference type="ARBA" id="ARBA00022759"/>
    </source>
</evidence>
<protein>
    <recommendedName>
        <fullName evidence="2">ribonuclease T1</fullName>
        <ecNumber evidence="2">4.6.1.24</ecNumber>
    </recommendedName>
</protein>
<dbReference type="InterPro" id="IPR016191">
    <property type="entry name" value="Ribonuclease/ribotoxin"/>
</dbReference>
<gene>
    <name evidence="10" type="ORF">PG999_003646</name>
</gene>
<name>A0AAW0R418_9PEZI</name>
<comment type="caution">
    <text evidence="10">The sequence shown here is derived from an EMBL/GenBank/DDBJ whole genome shotgun (WGS) entry which is preliminary data.</text>
</comment>
<comment type="similarity">
    <text evidence="1">Belongs to the ribonuclease N1/T1 family.</text>
</comment>
<reference evidence="10 11" key="1">
    <citation type="submission" date="2023-01" db="EMBL/GenBank/DDBJ databases">
        <title>Analysis of 21 Apiospora genomes using comparative genomics revels a genus with tremendous synthesis potential of carbohydrate active enzymes and secondary metabolites.</title>
        <authorList>
            <person name="Sorensen T."/>
        </authorList>
    </citation>
    <scope>NUCLEOTIDE SEQUENCE [LARGE SCALE GENOMIC DNA]</scope>
    <source>
        <strain evidence="10 11">CBS 117206</strain>
    </source>
</reference>
<evidence type="ECO:0000256" key="2">
    <source>
        <dbReference type="ARBA" id="ARBA00012549"/>
    </source>
</evidence>
<dbReference type="PANTHER" id="PTHR42104">
    <property type="entry name" value="EXTRACELLULAR GUANYL-SPECIFIC RIBONUCLEASE RNTA (AFU_ORTHOLOGUE AFUA_4G03230)"/>
    <property type="match status" value="1"/>
</dbReference>
<comment type="catalytic activity">
    <reaction evidence="8">
        <text>[RNA] containing guanosine + H2O = an [RNA fragment]-3'-guanosine-3'-phosphate + a 5'-hydroxy-ribonucleotide-3'-[RNA fragment].</text>
        <dbReference type="EC" id="4.6.1.24"/>
    </reaction>
</comment>
<dbReference type="Proteomes" id="UP001392437">
    <property type="component" value="Unassembled WGS sequence"/>
</dbReference>
<dbReference type="Gene3D" id="3.10.450.30">
    <property type="entry name" value="Microbial ribonucleases"/>
    <property type="match status" value="1"/>
</dbReference>
<dbReference type="Pfam" id="PF00545">
    <property type="entry name" value="Ribonuclease"/>
    <property type="match status" value="1"/>
</dbReference>
<sequence length="181" mass="19400">MLGFKILPAILFTLLSTAGAADVAERRDDVVLLAERDQSCAYTCGSNCYQQKDIDQAVKTGYGLHQQAQTLGSGKYPHQYKNFEKFDFPSAAPWYEFPILSSAKVYTGGSPGADRVIFDNKGTLDSLITHSGAKGNSFVNCVQGKQQGKKPDDSKSASTRERVSGGGLLVAAAAWTALVLV</sequence>
<keyword evidence="6" id="KW-1015">Disulfide bond</keyword>
<evidence type="ECO:0000313" key="11">
    <source>
        <dbReference type="Proteomes" id="UP001392437"/>
    </source>
</evidence>
<organism evidence="10 11">
    <name type="scientific">Apiospora kogelbergensis</name>
    <dbReference type="NCBI Taxonomy" id="1337665"/>
    <lineage>
        <taxon>Eukaryota</taxon>
        <taxon>Fungi</taxon>
        <taxon>Dikarya</taxon>
        <taxon>Ascomycota</taxon>
        <taxon>Pezizomycotina</taxon>
        <taxon>Sordariomycetes</taxon>
        <taxon>Xylariomycetidae</taxon>
        <taxon>Amphisphaeriales</taxon>
        <taxon>Apiosporaceae</taxon>
        <taxon>Apiospora</taxon>
    </lineage>
</organism>
<dbReference type="CDD" id="cd00606">
    <property type="entry name" value="fungal_RNase"/>
    <property type="match status" value="1"/>
</dbReference>
<evidence type="ECO:0000256" key="1">
    <source>
        <dbReference type="ARBA" id="ARBA00009006"/>
    </source>
</evidence>
<dbReference type="GO" id="GO:0016787">
    <property type="term" value="F:hydrolase activity"/>
    <property type="evidence" value="ECO:0007669"/>
    <property type="project" value="UniProtKB-KW"/>
</dbReference>
<accession>A0AAW0R418</accession>
<evidence type="ECO:0000256" key="9">
    <source>
        <dbReference type="SAM" id="SignalP"/>
    </source>
</evidence>
<feature type="chain" id="PRO_5043911992" description="ribonuclease T1" evidence="9">
    <location>
        <begin position="21"/>
        <end position="181"/>
    </location>
</feature>
<dbReference type="GO" id="GO:0046589">
    <property type="term" value="F:ribonuclease T1 activity"/>
    <property type="evidence" value="ECO:0007669"/>
    <property type="project" value="UniProtKB-EC"/>
</dbReference>
<keyword evidence="4" id="KW-0255">Endonuclease</keyword>
<evidence type="ECO:0000256" key="6">
    <source>
        <dbReference type="ARBA" id="ARBA00023157"/>
    </source>
</evidence>
<evidence type="ECO:0000256" key="8">
    <source>
        <dbReference type="ARBA" id="ARBA00034015"/>
    </source>
</evidence>
<feature type="signal peptide" evidence="9">
    <location>
        <begin position="1"/>
        <end position="20"/>
    </location>
</feature>
<proteinExistence type="inferred from homology"/>
<dbReference type="EC" id="4.6.1.24" evidence="2"/>
<dbReference type="AlphaFoldDB" id="A0AAW0R418"/>
<evidence type="ECO:0000256" key="5">
    <source>
        <dbReference type="ARBA" id="ARBA00022801"/>
    </source>
</evidence>
<dbReference type="SUPFAM" id="SSF53933">
    <property type="entry name" value="Microbial ribonucleases"/>
    <property type="match status" value="1"/>
</dbReference>
<keyword evidence="5" id="KW-0378">Hydrolase</keyword>
<dbReference type="GO" id="GO:0003723">
    <property type="term" value="F:RNA binding"/>
    <property type="evidence" value="ECO:0007669"/>
    <property type="project" value="InterPro"/>
</dbReference>
<dbReference type="InterPro" id="IPR000026">
    <property type="entry name" value="N1-like"/>
</dbReference>
<keyword evidence="11" id="KW-1185">Reference proteome</keyword>
<evidence type="ECO:0000256" key="3">
    <source>
        <dbReference type="ARBA" id="ARBA00022722"/>
    </source>
</evidence>
<evidence type="ECO:0000313" key="10">
    <source>
        <dbReference type="EMBL" id="KAK8123728.1"/>
    </source>
</evidence>